<sequence length="78" mass="8788">MHDHLTPLLDGRQPYAHRARCTSVQHGGRRTGTFVTVTNNNAALFSAFDFLAVDILEIDPNRLRMAGEQRPDELSRDP</sequence>
<dbReference type="RefSeq" id="WP_170209118.1">
    <property type="nucleotide sequence ID" value="NZ_BAABFI010000006.1"/>
</dbReference>
<proteinExistence type="predicted"/>
<comment type="caution">
    <text evidence="1">The sequence shown here is derived from an EMBL/GenBank/DDBJ whole genome shotgun (WGS) entry which is preliminary data.</text>
</comment>
<evidence type="ECO:0000313" key="1">
    <source>
        <dbReference type="EMBL" id="NYD88100.1"/>
    </source>
</evidence>
<name>A0A7Y9K175_9CELL</name>
<dbReference type="EMBL" id="JACCBK010000001">
    <property type="protein sequence ID" value="NYD88100.1"/>
    <property type="molecule type" value="Genomic_DNA"/>
</dbReference>
<dbReference type="Proteomes" id="UP000577956">
    <property type="component" value="Unassembled WGS sequence"/>
</dbReference>
<accession>A0A7Y9K175</accession>
<gene>
    <name evidence="1" type="ORF">BKA21_003649</name>
</gene>
<dbReference type="AlphaFoldDB" id="A0A7Y9K175"/>
<organism evidence="1 2">
    <name type="scientific">Cellulomonas oligotrophica</name>
    <dbReference type="NCBI Taxonomy" id="931536"/>
    <lineage>
        <taxon>Bacteria</taxon>
        <taxon>Bacillati</taxon>
        <taxon>Actinomycetota</taxon>
        <taxon>Actinomycetes</taxon>
        <taxon>Micrococcales</taxon>
        <taxon>Cellulomonadaceae</taxon>
        <taxon>Cellulomonas</taxon>
    </lineage>
</organism>
<protein>
    <submittedName>
        <fullName evidence="1">Uncharacterized protein</fullName>
    </submittedName>
</protein>
<evidence type="ECO:0000313" key="2">
    <source>
        <dbReference type="Proteomes" id="UP000577956"/>
    </source>
</evidence>
<reference evidence="1 2" key="1">
    <citation type="submission" date="2020-07" db="EMBL/GenBank/DDBJ databases">
        <title>Sequencing the genomes of 1000 actinobacteria strains.</title>
        <authorList>
            <person name="Klenk H.-P."/>
        </authorList>
    </citation>
    <scope>NUCLEOTIDE SEQUENCE [LARGE SCALE GENOMIC DNA]</scope>
    <source>
        <strain evidence="1 2">DSM 24482</strain>
    </source>
</reference>